<accession>A0A6C0EIS2</accession>
<evidence type="ECO:0000313" key="1">
    <source>
        <dbReference type="EMBL" id="QHT27255.1"/>
    </source>
</evidence>
<dbReference type="EMBL" id="MN739821">
    <property type="protein sequence ID" value="QHT27255.1"/>
    <property type="molecule type" value="Genomic_DNA"/>
</dbReference>
<sequence length="65" mass="7982">MDIIESKSIEEISTIVETIEKYLLTDDYENAFIIFLLHIKRLNNLDRDELIYYFYNRYITKSRQN</sequence>
<proteinExistence type="predicted"/>
<reference evidence="1" key="1">
    <citation type="journal article" date="2020" name="Nature">
        <title>Giant virus diversity and host interactions through global metagenomics.</title>
        <authorList>
            <person name="Schulz F."/>
            <person name="Roux S."/>
            <person name="Paez-Espino D."/>
            <person name="Jungbluth S."/>
            <person name="Walsh D.A."/>
            <person name="Denef V.J."/>
            <person name="McMahon K.D."/>
            <person name="Konstantinidis K.T."/>
            <person name="Eloe-Fadrosh E.A."/>
            <person name="Kyrpides N.C."/>
            <person name="Woyke T."/>
        </authorList>
    </citation>
    <scope>NUCLEOTIDE SEQUENCE</scope>
    <source>
        <strain evidence="1">GVMAG-M-3300023179-33</strain>
    </source>
</reference>
<name>A0A6C0EIS2_9ZZZZ</name>
<dbReference type="AlphaFoldDB" id="A0A6C0EIS2"/>
<organism evidence="1">
    <name type="scientific">viral metagenome</name>
    <dbReference type="NCBI Taxonomy" id="1070528"/>
    <lineage>
        <taxon>unclassified sequences</taxon>
        <taxon>metagenomes</taxon>
        <taxon>organismal metagenomes</taxon>
    </lineage>
</organism>
<protein>
    <submittedName>
        <fullName evidence="1">Uncharacterized protein</fullName>
    </submittedName>
</protein>